<reference evidence="1 2" key="1">
    <citation type="submission" date="2018-11" db="EMBL/GenBank/DDBJ databases">
        <authorList>
            <consortium name="Pathogen Informatics"/>
        </authorList>
    </citation>
    <scope>NUCLEOTIDE SEQUENCE [LARGE SCALE GENOMIC DNA]</scope>
</reference>
<dbReference type="Proteomes" id="UP000281553">
    <property type="component" value="Unassembled WGS sequence"/>
</dbReference>
<organism evidence="1 2">
    <name type="scientific">Dibothriocephalus latus</name>
    <name type="common">Fish tapeworm</name>
    <name type="synonym">Diphyllobothrium latum</name>
    <dbReference type="NCBI Taxonomy" id="60516"/>
    <lineage>
        <taxon>Eukaryota</taxon>
        <taxon>Metazoa</taxon>
        <taxon>Spiralia</taxon>
        <taxon>Lophotrochozoa</taxon>
        <taxon>Platyhelminthes</taxon>
        <taxon>Cestoda</taxon>
        <taxon>Eucestoda</taxon>
        <taxon>Diphyllobothriidea</taxon>
        <taxon>Diphyllobothriidae</taxon>
        <taxon>Dibothriocephalus</taxon>
    </lineage>
</organism>
<sequence>MPALLDLVDHEKLISMSVGRRAAWVLANTGRCWFRTGINQENYPSTVVATKTSIPRVNHWVAIPGRLKVLQSSPNDEVNYALFYSLVVWEVDYTSGHCLVLNLSIY</sequence>
<accession>A0A3P7LA46</accession>
<dbReference type="AlphaFoldDB" id="A0A3P7LA46"/>
<gene>
    <name evidence="1" type="ORF">DILT_LOCUS4508</name>
</gene>
<dbReference type="OrthoDB" id="72441at2759"/>
<evidence type="ECO:0000313" key="2">
    <source>
        <dbReference type="Proteomes" id="UP000281553"/>
    </source>
</evidence>
<evidence type="ECO:0000313" key="1">
    <source>
        <dbReference type="EMBL" id="VDN08677.1"/>
    </source>
</evidence>
<proteinExistence type="predicted"/>
<keyword evidence="2" id="KW-1185">Reference proteome</keyword>
<protein>
    <submittedName>
        <fullName evidence="1">Uncharacterized protein</fullName>
    </submittedName>
</protein>
<dbReference type="EMBL" id="UYRU01045596">
    <property type="protein sequence ID" value="VDN08677.1"/>
    <property type="molecule type" value="Genomic_DNA"/>
</dbReference>
<name>A0A3P7LA46_DIBLA</name>